<name>A0A2A3E054_APICC</name>
<dbReference type="OrthoDB" id="8123139at2759"/>
<protein>
    <recommendedName>
        <fullName evidence="1">PiggyBac transposable element-derived protein domain-containing protein</fullName>
    </recommendedName>
</protein>
<dbReference type="Proteomes" id="UP000242457">
    <property type="component" value="Unassembled WGS sequence"/>
</dbReference>
<sequence>MKGTVRSAFSLIIDDEISEHIRTCTELEASKILEKKWSLTQIKLKAFIVILYARETYEAKNLKSLYLWNKQFFPLTMSRNNFMEILHFIQFDKKNERSQRL</sequence>
<evidence type="ECO:0000313" key="3">
    <source>
        <dbReference type="Proteomes" id="UP000242457"/>
    </source>
</evidence>
<dbReference type="AlphaFoldDB" id="A0A2A3E054"/>
<gene>
    <name evidence="2" type="ORF">APICC_01960</name>
</gene>
<reference evidence="2 3" key="1">
    <citation type="submission" date="2014-07" db="EMBL/GenBank/DDBJ databases">
        <title>Genomic and transcriptomic analysis on Apis cerana provide comprehensive insights into honey bee biology.</title>
        <authorList>
            <person name="Diao Q."/>
            <person name="Sun L."/>
            <person name="Zheng H."/>
            <person name="Zheng H."/>
            <person name="Xu S."/>
            <person name="Wang S."/>
            <person name="Zeng Z."/>
            <person name="Hu F."/>
            <person name="Su S."/>
            <person name="Wu J."/>
        </authorList>
    </citation>
    <scope>NUCLEOTIDE SEQUENCE [LARGE SCALE GENOMIC DNA]</scope>
    <source>
        <tissue evidence="2">Pupae without intestine</tissue>
    </source>
</reference>
<dbReference type="EMBL" id="KZ288504">
    <property type="protein sequence ID" value="PBC25150.1"/>
    <property type="molecule type" value="Genomic_DNA"/>
</dbReference>
<keyword evidence="3" id="KW-1185">Reference proteome</keyword>
<evidence type="ECO:0000259" key="1">
    <source>
        <dbReference type="Pfam" id="PF13843"/>
    </source>
</evidence>
<organism evidence="2 3">
    <name type="scientific">Apis cerana cerana</name>
    <name type="common">Oriental honeybee</name>
    <dbReference type="NCBI Taxonomy" id="94128"/>
    <lineage>
        <taxon>Eukaryota</taxon>
        <taxon>Metazoa</taxon>
        <taxon>Ecdysozoa</taxon>
        <taxon>Arthropoda</taxon>
        <taxon>Hexapoda</taxon>
        <taxon>Insecta</taxon>
        <taxon>Pterygota</taxon>
        <taxon>Neoptera</taxon>
        <taxon>Endopterygota</taxon>
        <taxon>Hymenoptera</taxon>
        <taxon>Apocrita</taxon>
        <taxon>Aculeata</taxon>
        <taxon>Apoidea</taxon>
        <taxon>Anthophila</taxon>
        <taxon>Apidae</taxon>
        <taxon>Apis</taxon>
    </lineage>
</organism>
<dbReference type="STRING" id="94128.A0A2A3E054"/>
<proteinExistence type="predicted"/>
<dbReference type="InterPro" id="IPR029526">
    <property type="entry name" value="PGBD"/>
</dbReference>
<dbReference type="Pfam" id="PF13843">
    <property type="entry name" value="DDE_Tnp_1_7"/>
    <property type="match status" value="1"/>
</dbReference>
<feature type="domain" description="PiggyBac transposable element-derived protein" evidence="1">
    <location>
        <begin position="7"/>
        <end position="98"/>
    </location>
</feature>
<evidence type="ECO:0000313" key="2">
    <source>
        <dbReference type="EMBL" id="PBC25150.1"/>
    </source>
</evidence>
<accession>A0A2A3E054</accession>